<keyword evidence="2" id="KW-1133">Transmembrane helix</keyword>
<feature type="transmembrane region" description="Helical" evidence="2">
    <location>
        <begin position="321"/>
        <end position="342"/>
    </location>
</feature>
<reference evidence="4" key="1">
    <citation type="submission" date="2016-07" db="EMBL/GenBank/DDBJ databases">
        <authorList>
            <person name="Florea S."/>
            <person name="Webb J.S."/>
            <person name="Jaromczyk J."/>
            <person name="Schardl C.L."/>
        </authorList>
    </citation>
    <scope>NUCLEOTIDE SEQUENCE [LARGE SCALE GENOMIC DNA]</scope>
    <source>
        <strain evidence="4">CDC-D5610</strain>
    </source>
</reference>
<accession>A0A222P452</accession>
<dbReference type="KEGG" id="lcd:clem_10335"/>
<feature type="region of interest" description="Disordered" evidence="1">
    <location>
        <begin position="430"/>
        <end position="464"/>
    </location>
</feature>
<dbReference type="RefSeq" id="WP_094091452.1">
    <property type="nucleotide sequence ID" value="NZ_CP016397.1"/>
</dbReference>
<name>A0A222P452_9GAMM</name>
<evidence type="ECO:0000256" key="2">
    <source>
        <dbReference type="SAM" id="Phobius"/>
    </source>
</evidence>
<evidence type="ECO:0000256" key="1">
    <source>
        <dbReference type="SAM" id="MobiDB-lite"/>
    </source>
</evidence>
<evidence type="ECO:0000313" key="4">
    <source>
        <dbReference type="Proteomes" id="UP000201728"/>
    </source>
</evidence>
<gene>
    <name evidence="3" type="ORF">clem_10335</name>
</gene>
<evidence type="ECO:0008006" key="5">
    <source>
        <dbReference type="Google" id="ProtNLM"/>
    </source>
</evidence>
<dbReference type="AlphaFoldDB" id="A0A222P452"/>
<keyword evidence="2" id="KW-0812">Transmembrane</keyword>
<feature type="transmembrane region" description="Helical" evidence="2">
    <location>
        <begin position="348"/>
        <end position="372"/>
    </location>
</feature>
<feature type="transmembrane region" description="Helical" evidence="2">
    <location>
        <begin position="240"/>
        <end position="259"/>
    </location>
</feature>
<proteinExistence type="predicted"/>
<dbReference type="OrthoDB" id="5638515at2"/>
<feature type="compositionally biased region" description="Basic and acidic residues" evidence="1">
    <location>
        <begin position="446"/>
        <end position="464"/>
    </location>
</feature>
<protein>
    <recommendedName>
        <fullName evidence="5">IncA protein</fullName>
    </recommendedName>
</protein>
<dbReference type="EMBL" id="CP016397">
    <property type="protein sequence ID" value="ASQ46613.1"/>
    <property type="molecule type" value="Genomic_DNA"/>
</dbReference>
<keyword evidence="2" id="KW-0472">Membrane</keyword>
<keyword evidence="4" id="KW-1185">Reference proteome</keyword>
<feature type="transmembrane region" description="Helical" evidence="2">
    <location>
        <begin position="212"/>
        <end position="234"/>
    </location>
</feature>
<sequence>MAQDLDQEIENFNQRVLRHELTSALIIEHQLRAITDDLIRKTSDGKTQQLQKQMLLSAQESIKGMLQASSKEEFLLQQKRLNQLIANLESKFNLDADLEAPLEDYRFCNYLLRFLRDVTPENIDAQYEKMPLWFKEHTCFTDWRMELDFLKGESDPRFFAAHKNAVINNLLENESYQQLANFFSMSLIEQNNQLLADTRLSYLKSMDNRKKLLANASWMGLGTLLVTTAAVLSIAFPPLMIPGLIIGGAVLAYGAVDFIKKSADLYSDFKMRPLGERKLSPTTRDELAQLEEKLNVGESSFVMHQQLEKKRWSNEGKLIKGLGYAASFSGFALAIAALALIIPGVGAPIAAVIAIAAISVAVTAVAASLLGAKIFREQQHQQKVQAQIETKIVADEKIMTEMEQLINKPLVQPNLSEKVGKNKFALTQEPLLTTKAEEEKEETDGESFKEDRDEDSTDSRGRKP</sequence>
<organism evidence="3 4">
    <name type="scientific">Legionella clemsonensis</name>
    <dbReference type="NCBI Taxonomy" id="1867846"/>
    <lineage>
        <taxon>Bacteria</taxon>
        <taxon>Pseudomonadati</taxon>
        <taxon>Pseudomonadota</taxon>
        <taxon>Gammaproteobacteria</taxon>
        <taxon>Legionellales</taxon>
        <taxon>Legionellaceae</taxon>
        <taxon>Legionella</taxon>
    </lineage>
</organism>
<evidence type="ECO:0000313" key="3">
    <source>
        <dbReference type="EMBL" id="ASQ46613.1"/>
    </source>
</evidence>
<dbReference type="Proteomes" id="UP000201728">
    <property type="component" value="Chromosome"/>
</dbReference>